<comment type="caution">
    <text evidence="2">The sequence shown here is derived from an EMBL/GenBank/DDBJ whole genome shotgun (WGS) entry which is preliminary data.</text>
</comment>
<name>A0ABT3PTC8_9BACT</name>
<evidence type="ECO:0000256" key="1">
    <source>
        <dbReference type="SAM" id="SignalP"/>
    </source>
</evidence>
<dbReference type="Gene3D" id="2.40.160.20">
    <property type="match status" value="1"/>
</dbReference>
<dbReference type="RefSeq" id="WP_265767950.1">
    <property type="nucleotide sequence ID" value="NZ_JAGGJA010000022.1"/>
</dbReference>
<dbReference type="Proteomes" id="UP001207918">
    <property type="component" value="Unassembled WGS sequence"/>
</dbReference>
<gene>
    <name evidence="2" type="ORF">J6I44_19635</name>
</gene>
<reference evidence="2 3" key="1">
    <citation type="submission" date="2021-03" db="EMBL/GenBank/DDBJ databases">
        <title>Aliifodinibius sp. nov., a new bacterium isolated from saline soil.</title>
        <authorList>
            <person name="Galisteo C."/>
            <person name="De La Haba R."/>
            <person name="Sanchez-Porro C."/>
            <person name="Ventosa A."/>
        </authorList>
    </citation>
    <scope>NUCLEOTIDE SEQUENCE [LARGE SCALE GENOMIC DNA]</scope>
    <source>
        <strain evidence="2 3">1BSP15-2V2</strain>
    </source>
</reference>
<evidence type="ECO:0008006" key="4">
    <source>
        <dbReference type="Google" id="ProtNLM"/>
    </source>
</evidence>
<keyword evidence="1" id="KW-0732">Signal</keyword>
<protein>
    <recommendedName>
        <fullName evidence="4">Outer membrane protein beta-barrel domain-containing protein</fullName>
    </recommendedName>
</protein>
<accession>A0ABT3PTC8</accession>
<organism evidence="2 3">
    <name type="scientific">Fodinibius salsisoli</name>
    <dbReference type="NCBI Taxonomy" id="2820877"/>
    <lineage>
        <taxon>Bacteria</taxon>
        <taxon>Pseudomonadati</taxon>
        <taxon>Balneolota</taxon>
        <taxon>Balneolia</taxon>
        <taxon>Balneolales</taxon>
        <taxon>Balneolaceae</taxon>
        <taxon>Fodinibius</taxon>
    </lineage>
</organism>
<feature type="chain" id="PRO_5045922461" description="Outer membrane protein beta-barrel domain-containing protein" evidence="1">
    <location>
        <begin position="24"/>
        <end position="163"/>
    </location>
</feature>
<dbReference type="InterPro" id="IPR011250">
    <property type="entry name" value="OMP/PagP_B-barrel"/>
</dbReference>
<proteinExistence type="predicted"/>
<feature type="signal peptide" evidence="1">
    <location>
        <begin position="1"/>
        <end position="23"/>
    </location>
</feature>
<dbReference type="EMBL" id="JAGGJA010000022">
    <property type="protein sequence ID" value="MCW9709082.1"/>
    <property type="molecule type" value="Genomic_DNA"/>
</dbReference>
<keyword evidence="3" id="KW-1185">Reference proteome</keyword>
<sequence length="163" mass="17663">MKNATKRLVLIAVLFLATTSSFAQSRPDEGTVGLSASVQSSQTNIKVPIWVSEDIVIAPLVGLTHQDDNFTSINLGINPRFYQSLGNDFATYIGVQGILQNTSYDSDVDDDDSDFLIGATGGGEYFLDEHFSLGVEGQLNFLLDDSDNNSIFTATALTGTFYF</sequence>
<evidence type="ECO:0000313" key="3">
    <source>
        <dbReference type="Proteomes" id="UP001207918"/>
    </source>
</evidence>
<evidence type="ECO:0000313" key="2">
    <source>
        <dbReference type="EMBL" id="MCW9709082.1"/>
    </source>
</evidence>
<dbReference type="SUPFAM" id="SSF56925">
    <property type="entry name" value="OMPA-like"/>
    <property type="match status" value="1"/>
</dbReference>